<protein>
    <submittedName>
        <fullName evidence="4">Gag protein</fullName>
    </submittedName>
</protein>
<keyword evidence="1" id="KW-0863">Zinc-finger</keyword>
<dbReference type="GO" id="GO:0008270">
    <property type="term" value="F:zinc ion binding"/>
    <property type="evidence" value="ECO:0007669"/>
    <property type="project" value="UniProtKB-KW"/>
</dbReference>
<evidence type="ECO:0000256" key="1">
    <source>
        <dbReference type="PROSITE-ProRule" id="PRU00047"/>
    </source>
</evidence>
<sequence length="416" mass="45963">MSKDATLEELVQKAVETAELAQKGLYDSKESSNTCGGVLPVTGKSDLASEPPQGDDDLIIPELMNLHLPDRDLSELEFESLQALLQGDGDEPMDVATTEEVTTTVLTPTPSGTPTPSEQPPLIPEEEVEKTEEITSPEAADAALLKSLVEALARNPQLLSKVAEQVLPLLPQGTAPSSEVPKAKTTLRKKEIKEPKGRKNPRPRTEKSLEEAAKVHHQLLQHGGEGPSGSSSGTRIPKRKTPGDSESVPRKSQLASEPHPEDEPARKKSRTGLAPARLCWNCRKPGHNGKECPEPPTTYCRGCGRPGKERRDCPICEKQRKARGPWIPEFGRNVPRDILKAMGQARKLQQREKAERKPTPEKQETSRTPKTSRRSEEARTRRKELRKLRRKAQQLTLNPVEKMEETPSTGKEEKPV</sequence>
<dbReference type="AlphaFoldDB" id="A0A0C9PTM5"/>
<keyword evidence="1" id="KW-0862">Zinc</keyword>
<feature type="region of interest" description="Disordered" evidence="2">
    <location>
        <begin position="103"/>
        <end position="135"/>
    </location>
</feature>
<dbReference type="GO" id="GO:0003676">
    <property type="term" value="F:nucleic acid binding"/>
    <property type="evidence" value="ECO:0007669"/>
    <property type="project" value="InterPro"/>
</dbReference>
<feature type="compositionally biased region" description="Basic and acidic residues" evidence="2">
    <location>
        <begin position="349"/>
        <end position="379"/>
    </location>
</feature>
<dbReference type="EMBL" id="GBYB01004708">
    <property type="protein sequence ID" value="JAG74475.1"/>
    <property type="molecule type" value="Transcribed_RNA"/>
</dbReference>
<feature type="region of interest" description="Disordered" evidence="2">
    <location>
        <begin position="169"/>
        <end position="311"/>
    </location>
</feature>
<dbReference type="SMART" id="SM00343">
    <property type="entry name" value="ZnF_C2HC"/>
    <property type="match status" value="2"/>
</dbReference>
<feature type="compositionally biased region" description="Basic and acidic residues" evidence="2">
    <location>
        <begin position="188"/>
        <end position="214"/>
    </location>
</feature>
<reference evidence="4" key="1">
    <citation type="submission" date="2015-01" db="EMBL/GenBank/DDBJ databases">
        <title>Transcriptome Assembly of Fopius arisanus.</title>
        <authorList>
            <person name="Geib S."/>
        </authorList>
    </citation>
    <scope>NUCLEOTIDE SEQUENCE</scope>
</reference>
<keyword evidence="1" id="KW-0479">Metal-binding</keyword>
<evidence type="ECO:0000259" key="3">
    <source>
        <dbReference type="PROSITE" id="PS50158"/>
    </source>
</evidence>
<feature type="compositionally biased region" description="Pro residues" evidence="2">
    <location>
        <begin position="111"/>
        <end position="123"/>
    </location>
</feature>
<gene>
    <name evidence="4" type="primary">gag</name>
    <name evidence="4" type="ORF">g.4075</name>
</gene>
<name>A0A0C9PTM5_9HYME</name>
<feature type="region of interest" description="Disordered" evidence="2">
    <location>
        <begin position="326"/>
        <end position="416"/>
    </location>
</feature>
<evidence type="ECO:0000313" key="4">
    <source>
        <dbReference type="EMBL" id="JAG74475.1"/>
    </source>
</evidence>
<organism evidence="4">
    <name type="scientific">Fopius arisanus</name>
    <dbReference type="NCBI Taxonomy" id="64838"/>
    <lineage>
        <taxon>Eukaryota</taxon>
        <taxon>Metazoa</taxon>
        <taxon>Ecdysozoa</taxon>
        <taxon>Arthropoda</taxon>
        <taxon>Hexapoda</taxon>
        <taxon>Insecta</taxon>
        <taxon>Pterygota</taxon>
        <taxon>Neoptera</taxon>
        <taxon>Endopterygota</taxon>
        <taxon>Hymenoptera</taxon>
        <taxon>Apocrita</taxon>
        <taxon>Ichneumonoidea</taxon>
        <taxon>Braconidae</taxon>
        <taxon>Opiinae</taxon>
        <taxon>Fopius</taxon>
    </lineage>
</organism>
<dbReference type="Gene3D" id="4.10.60.10">
    <property type="entry name" value="Zinc finger, CCHC-type"/>
    <property type="match status" value="1"/>
</dbReference>
<dbReference type="InterPro" id="IPR001878">
    <property type="entry name" value="Znf_CCHC"/>
</dbReference>
<dbReference type="SUPFAM" id="SSF57756">
    <property type="entry name" value="Retrovirus zinc finger-like domains"/>
    <property type="match status" value="1"/>
</dbReference>
<evidence type="ECO:0000256" key="2">
    <source>
        <dbReference type="SAM" id="MobiDB-lite"/>
    </source>
</evidence>
<feature type="compositionally biased region" description="Basic and acidic residues" evidence="2">
    <location>
        <begin position="401"/>
        <end position="416"/>
    </location>
</feature>
<feature type="compositionally biased region" description="Basic residues" evidence="2">
    <location>
        <begin position="380"/>
        <end position="392"/>
    </location>
</feature>
<dbReference type="InterPro" id="IPR036875">
    <property type="entry name" value="Znf_CCHC_sf"/>
</dbReference>
<feature type="region of interest" description="Disordered" evidence="2">
    <location>
        <begin position="26"/>
        <end position="56"/>
    </location>
</feature>
<dbReference type="PROSITE" id="PS50158">
    <property type="entry name" value="ZF_CCHC"/>
    <property type="match status" value="1"/>
</dbReference>
<feature type="domain" description="CCHC-type" evidence="3">
    <location>
        <begin position="279"/>
        <end position="294"/>
    </location>
</feature>
<proteinExistence type="predicted"/>
<accession>A0A0C9PTM5</accession>